<gene>
    <name evidence="4" type="primary">LOC129330387</name>
</gene>
<evidence type="ECO:0000256" key="1">
    <source>
        <dbReference type="SAM" id="MobiDB-lite"/>
    </source>
</evidence>
<dbReference type="InterPro" id="IPR044822">
    <property type="entry name" value="Myb_DNA-bind_4"/>
</dbReference>
<dbReference type="KEGG" id="emc:129330387"/>
<accession>A0AA97JFB2</accession>
<proteinExistence type="predicted"/>
<keyword evidence="3" id="KW-1185">Reference proteome</keyword>
<sequence>MSTVSQGGLKISERETPNMSADASSTARSATWREREILDLLDLWGEDKVQEALRRSHRNIDCYHKIASQMAVRGHNRSAQECRNKTKSMRLEYKRVVAHNGTSGNSPTTCAYYRELHSILRGDASVKPKRIARSLNIAVKELPSRPELIPSDGSEELFSHDLVTVDYDHIRSSTPAPRVQSSVSTEEGTDCDLDSTVDGLADKENMAPCNDAQEDWIGVRGSPTSPKESTIERAGSPALEPAELSPGTRLSKIRNRKRKNATLYGVADQMLSQNRTLHREQLKEWRAERQENMRWLEEDKRVQMDFLEEARRERNDLREAWRENLDIMRAAVGTLQTLGELMVQQKQTVNPSDMALRIPESQPSIVRAAGAKRSCVGKARERLTL</sequence>
<feature type="region of interest" description="Disordered" evidence="1">
    <location>
        <begin position="1"/>
        <end position="27"/>
    </location>
</feature>
<organism evidence="3 4">
    <name type="scientific">Eublepharis macularius</name>
    <name type="common">Leopard gecko</name>
    <name type="synonym">Cyrtodactylus macularius</name>
    <dbReference type="NCBI Taxonomy" id="481883"/>
    <lineage>
        <taxon>Eukaryota</taxon>
        <taxon>Metazoa</taxon>
        <taxon>Chordata</taxon>
        <taxon>Craniata</taxon>
        <taxon>Vertebrata</taxon>
        <taxon>Euteleostomi</taxon>
        <taxon>Lepidosauria</taxon>
        <taxon>Squamata</taxon>
        <taxon>Bifurcata</taxon>
        <taxon>Gekkota</taxon>
        <taxon>Eublepharidae</taxon>
        <taxon>Eublepharinae</taxon>
        <taxon>Eublepharis</taxon>
    </lineage>
</organism>
<dbReference type="GeneID" id="129330387"/>
<feature type="region of interest" description="Disordered" evidence="1">
    <location>
        <begin position="172"/>
        <end position="192"/>
    </location>
</feature>
<evidence type="ECO:0000259" key="2">
    <source>
        <dbReference type="Pfam" id="PF13837"/>
    </source>
</evidence>
<dbReference type="AlphaFoldDB" id="A0AA97JFB2"/>
<dbReference type="PANTHER" id="PTHR47595:SF1">
    <property type="entry name" value="MYB_SANT-LIKE DNA-BINDING DOMAIN-CONTAINING PROTEIN"/>
    <property type="match status" value="1"/>
</dbReference>
<feature type="region of interest" description="Disordered" evidence="1">
    <location>
        <begin position="215"/>
        <end position="248"/>
    </location>
</feature>
<dbReference type="Pfam" id="PF13837">
    <property type="entry name" value="Myb_DNA-bind_4"/>
    <property type="match status" value="1"/>
</dbReference>
<evidence type="ECO:0000313" key="4">
    <source>
        <dbReference type="RefSeq" id="XP_054836391.1"/>
    </source>
</evidence>
<protein>
    <submittedName>
        <fullName evidence="4">Uncharacterized protein LOC129330387</fullName>
    </submittedName>
</protein>
<dbReference type="Proteomes" id="UP001190640">
    <property type="component" value="Chromosome 5"/>
</dbReference>
<dbReference type="PANTHER" id="PTHR47595">
    <property type="entry name" value="HEAT SHOCK 70 KDA PROTEIN 14"/>
    <property type="match status" value="1"/>
</dbReference>
<dbReference type="Gene3D" id="1.10.10.60">
    <property type="entry name" value="Homeodomain-like"/>
    <property type="match status" value="1"/>
</dbReference>
<evidence type="ECO:0000313" key="3">
    <source>
        <dbReference type="Proteomes" id="UP001190640"/>
    </source>
</evidence>
<name>A0AA97JFB2_EUBMA</name>
<feature type="domain" description="Myb/SANT-like DNA-binding" evidence="2">
    <location>
        <begin position="31"/>
        <end position="119"/>
    </location>
</feature>
<dbReference type="RefSeq" id="XP_054836391.1">
    <property type="nucleotide sequence ID" value="XM_054980416.1"/>
</dbReference>
<reference evidence="4" key="1">
    <citation type="submission" date="2025-08" db="UniProtKB">
        <authorList>
            <consortium name="RefSeq"/>
        </authorList>
    </citation>
    <scope>IDENTIFICATION</scope>
    <source>
        <tissue evidence="4">Blood</tissue>
    </source>
</reference>
<feature type="compositionally biased region" description="Polar residues" evidence="1">
    <location>
        <begin position="172"/>
        <end position="186"/>
    </location>
</feature>